<name>A0A0J8B0R8_BETVV</name>
<gene>
    <name evidence="2" type="ORF">BVRB_030870</name>
</gene>
<keyword evidence="3" id="KW-1185">Reference proteome</keyword>
<accession>A0A0J8B0R8</accession>
<reference evidence="2 3" key="1">
    <citation type="journal article" date="2014" name="Nature">
        <title>The genome of the recently domesticated crop plant sugar beet (Beta vulgaris).</title>
        <authorList>
            <person name="Dohm J.C."/>
            <person name="Minoche A.E."/>
            <person name="Holtgrawe D."/>
            <person name="Capella-Gutierrez S."/>
            <person name="Zakrzewski F."/>
            <person name="Tafer H."/>
            <person name="Rupp O."/>
            <person name="Sorensen T.R."/>
            <person name="Stracke R."/>
            <person name="Reinhardt R."/>
            <person name="Goesmann A."/>
            <person name="Kraft T."/>
            <person name="Schulz B."/>
            <person name="Stadler P.F."/>
            <person name="Schmidt T."/>
            <person name="Gabaldon T."/>
            <person name="Lehrach H."/>
            <person name="Weisshaar B."/>
            <person name="Himmelbauer H."/>
        </authorList>
    </citation>
    <scope>NUCLEOTIDE SEQUENCE [LARGE SCALE GENOMIC DNA]</scope>
    <source>
        <tissue evidence="2">Taproot</tissue>
    </source>
</reference>
<feature type="region of interest" description="Disordered" evidence="1">
    <location>
        <begin position="1"/>
        <end position="28"/>
    </location>
</feature>
<evidence type="ECO:0000313" key="2">
    <source>
        <dbReference type="EMBL" id="KMS93498.1"/>
    </source>
</evidence>
<feature type="compositionally biased region" description="Basic residues" evidence="1">
    <location>
        <begin position="1"/>
        <end position="16"/>
    </location>
</feature>
<dbReference type="AlphaFoldDB" id="A0A0J8B0R8"/>
<evidence type="ECO:0000256" key="1">
    <source>
        <dbReference type="SAM" id="MobiDB-lite"/>
    </source>
</evidence>
<proteinExistence type="predicted"/>
<dbReference type="Gramene" id="KMS93498">
    <property type="protein sequence ID" value="KMS93498"/>
    <property type="gene ID" value="BVRB_030870"/>
</dbReference>
<feature type="compositionally biased region" description="Polar residues" evidence="1">
    <location>
        <begin position="19"/>
        <end position="28"/>
    </location>
</feature>
<organism evidence="2 3">
    <name type="scientific">Beta vulgaris subsp. vulgaris</name>
    <name type="common">Beet</name>
    <dbReference type="NCBI Taxonomy" id="3555"/>
    <lineage>
        <taxon>Eukaryota</taxon>
        <taxon>Viridiplantae</taxon>
        <taxon>Streptophyta</taxon>
        <taxon>Embryophyta</taxon>
        <taxon>Tracheophyta</taxon>
        <taxon>Spermatophyta</taxon>
        <taxon>Magnoliopsida</taxon>
        <taxon>eudicotyledons</taxon>
        <taxon>Gunneridae</taxon>
        <taxon>Pentapetalae</taxon>
        <taxon>Caryophyllales</taxon>
        <taxon>Chenopodiaceae</taxon>
        <taxon>Betoideae</taxon>
        <taxon>Beta</taxon>
    </lineage>
</organism>
<feature type="non-terminal residue" evidence="2">
    <location>
        <position position="176"/>
    </location>
</feature>
<sequence>MATTVKRKNSVRQRRSSHPEANTSKLQLSQLPRDQVPWSQSRLLFLDPAIVPVTNSFDDNSGFVGDPKSSTSDISVEVIVDDSHELFFNGRGQGWKKSGYQTKVTYNFQGVKSGDVIGISGKDLRGYAGMLVQINFLSGPYAGTKHVTKQGWICSRHKPQDDSWMKSDFTNAGKYN</sequence>
<dbReference type="Proteomes" id="UP000035740">
    <property type="component" value="Unassembled WGS sequence"/>
</dbReference>
<dbReference type="EMBL" id="KQ102078">
    <property type="protein sequence ID" value="KMS93498.1"/>
    <property type="molecule type" value="Genomic_DNA"/>
</dbReference>
<protein>
    <submittedName>
        <fullName evidence="2">Uncharacterized protein</fullName>
    </submittedName>
</protein>
<evidence type="ECO:0000313" key="3">
    <source>
        <dbReference type="Proteomes" id="UP000035740"/>
    </source>
</evidence>